<protein>
    <submittedName>
        <fullName evidence="1">Uncharacterized protein</fullName>
    </submittedName>
</protein>
<dbReference type="EMBL" id="FWXV01000008">
    <property type="protein sequence ID" value="SMD22964.1"/>
    <property type="molecule type" value="Genomic_DNA"/>
</dbReference>
<proteinExistence type="predicted"/>
<evidence type="ECO:0000313" key="2">
    <source>
        <dbReference type="Proteomes" id="UP000192674"/>
    </source>
</evidence>
<organism evidence="1 2">
    <name type="scientific">Kibdelosporangium aridum</name>
    <dbReference type="NCBI Taxonomy" id="2030"/>
    <lineage>
        <taxon>Bacteria</taxon>
        <taxon>Bacillati</taxon>
        <taxon>Actinomycetota</taxon>
        <taxon>Actinomycetes</taxon>
        <taxon>Pseudonocardiales</taxon>
        <taxon>Pseudonocardiaceae</taxon>
        <taxon>Kibdelosporangium</taxon>
    </lineage>
</organism>
<name>A0A1W2FMI7_KIBAR</name>
<evidence type="ECO:0000313" key="1">
    <source>
        <dbReference type="EMBL" id="SMD22964.1"/>
    </source>
</evidence>
<sequence>MCTSLAHQVLSIHPMALRMADKWAREEIPADQVRDRVLTLINHAFDLLGHGLRHVE</sequence>
<keyword evidence="2" id="KW-1185">Reference proteome</keyword>
<reference evidence="1 2" key="1">
    <citation type="submission" date="2017-04" db="EMBL/GenBank/DDBJ databases">
        <authorList>
            <person name="Afonso C.L."/>
            <person name="Miller P.J."/>
            <person name="Scott M.A."/>
            <person name="Spackman E."/>
            <person name="Goraichik I."/>
            <person name="Dimitrov K.M."/>
            <person name="Suarez D.L."/>
            <person name="Swayne D.E."/>
        </authorList>
    </citation>
    <scope>NUCLEOTIDE SEQUENCE [LARGE SCALE GENOMIC DNA]</scope>
    <source>
        <strain evidence="1 2">DSM 43828</strain>
    </source>
</reference>
<dbReference type="Proteomes" id="UP000192674">
    <property type="component" value="Unassembled WGS sequence"/>
</dbReference>
<dbReference type="AlphaFoldDB" id="A0A1W2FMI7"/>
<gene>
    <name evidence="1" type="ORF">SAMN05661093_07745</name>
</gene>
<accession>A0A1W2FMI7</accession>